<organism evidence="2 3">
    <name type="scientific">Spartinivicinus poritis</name>
    <dbReference type="NCBI Taxonomy" id="2994640"/>
    <lineage>
        <taxon>Bacteria</taxon>
        <taxon>Pseudomonadati</taxon>
        <taxon>Pseudomonadota</taxon>
        <taxon>Gammaproteobacteria</taxon>
        <taxon>Oceanospirillales</taxon>
        <taxon>Zooshikellaceae</taxon>
        <taxon>Spartinivicinus</taxon>
    </lineage>
</organism>
<sequence>MNGFLYQNTKDTMLKMTCIILLLALHLFVEASAAKRSVNISTNNPTIEFEEVLVRNYSYYVGDLFGKLNYDKTASVAPQAYWIMSTEVTYGLYQAIYHWATQHGYQLADGCNGWKEYSCFDQKTSSQQHPVTLISWLDAIVWANALSEKLGLQPIYHTSAGKVIRSAESSQIDIVVSNTNGFRLPTLNEWHIAARGGYPALQQGTYGTFHAGSNNQSLVAWNEENSQLQGTTLVKQLKPNELGLYDMSGNVSEWVYDSYLNEDQVSAGVFNKMHYFCGESWKNSKGLNLAYCDIHSRHYRLDDTGFRLVRN</sequence>
<dbReference type="SUPFAM" id="SSF56436">
    <property type="entry name" value="C-type lectin-like"/>
    <property type="match status" value="1"/>
</dbReference>
<dbReference type="InterPro" id="IPR042095">
    <property type="entry name" value="SUMF_sf"/>
</dbReference>
<dbReference type="InterPro" id="IPR016187">
    <property type="entry name" value="CTDL_fold"/>
</dbReference>
<dbReference type="Gene3D" id="3.90.1580.10">
    <property type="entry name" value="paralog of FGE (formylglycine-generating enzyme)"/>
    <property type="match status" value="1"/>
</dbReference>
<gene>
    <name evidence="2" type="ORF">ORQ98_17115</name>
</gene>
<dbReference type="PANTHER" id="PTHR23150">
    <property type="entry name" value="SULFATASE MODIFYING FACTOR 1, 2"/>
    <property type="match status" value="1"/>
</dbReference>
<protein>
    <submittedName>
        <fullName evidence="2">SUMF1/EgtB/PvdO family nonheme iron enzyme</fullName>
    </submittedName>
</protein>
<dbReference type="EMBL" id="JAPMOU010000023">
    <property type="protein sequence ID" value="MDE1463677.1"/>
    <property type="molecule type" value="Genomic_DNA"/>
</dbReference>
<evidence type="ECO:0000259" key="1">
    <source>
        <dbReference type="Pfam" id="PF03781"/>
    </source>
</evidence>
<dbReference type="PANTHER" id="PTHR23150:SF19">
    <property type="entry name" value="FORMYLGLYCINE-GENERATING ENZYME"/>
    <property type="match status" value="1"/>
</dbReference>
<dbReference type="InterPro" id="IPR005532">
    <property type="entry name" value="SUMF_dom"/>
</dbReference>
<dbReference type="InterPro" id="IPR051043">
    <property type="entry name" value="Sulfatase_Mod_Factor_Kinase"/>
</dbReference>
<proteinExistence type="predicted"/>
<reference evidence="2 3" key="1">
    <citation type="submission" date="2022-11" db="EMBL/GenBank/DDBJ databases">
        <title>Spartinivicinus poritis sp. nov., isolated from scleractinian coral Porites lutea.</title>
        <authorList>
            <person name="Zhang G."/>
            <person name="Cai L."/>
            <person name="Wei Q."/>
        </authorList>
    </citation>
    <scope>NUCLEOTIDE SEQUENCE [LARGE SCALE GENOMIC DNA]</scope>
    <source>
        <strain evidence="2 3">A2-2</strain>
    </source>
</reference>
<keyword evidence="3" id="KW-1185">Reference proteome</keyword>
<dbReference type="RefSeq" id="WP_274690011.1">
    <property type="nucleotide sequence ID" value="NZ_JAPMOU010000023.1"/>
</dbReference>
<dbReference type="Pfam" id="PF03781">
    <property type="entry name" value="FGE-sulfatase"/>
    <property type="match status" value="1"/>
</dbReference>
<feature type="domain" description="Sulfatase-modifying factor enzyme-like" evidence="1">
    <location>
        <begin position="73"/>
        <end position="310"/>
    </location>
</feature>
<evidence type="ECO:0000313" key="2">
    <source>
        <dbReference type="EMBL" id="MDE1463677.1"/>
    </source>
</evidence>
<accession>A0ABT5UDS7</accession>
<dbReference type="Proteomes" id="UP001528823">
    <property type="component" value="Unassembled WGS sequence"/>
</dbReference>
<comment type="caution">
    <text evidence="2">The sequence shown here is derived from an EMBL/GenBank/DDBJ whole genome shotgun (WGS) entry which is preliminary data.</text>
</comment>
<evidence type="ECO:0000313" key="3">
    <source>
        <dbReference type="Proteomes" id="UP001528823"/>
    </source>
</evidence>
<name>A0ABT5UDS7_9GAMM</name>